<feature type="domain" description="DUF6603" evidence="1">
    <location>
        <begin position="811"/>
        <end position="1333"/>
    </location>
</feature>
<accession>A0A6V8HIS3</accession>
<dbReference type="Pfam" id="PF20248">
    <property type="entry name" value="DUF6603"/>
    <property type="match status" value="1"/>
</dbReference>
<organism evidence="2 3">
    <name type="scientific">Talaromyces pinophilus</name>
    <name type="common">Penicillium pinophilum</name>
    <dbReference type="NCBI Taxonomy" id="128442"/>
    <lineage>
        <taxon>Eukaryota</taxon>
        <taxon>Fungi</taxon>
        <taxon>Dikarya</taxon>
        <taxon>Ascomycota</taxon>
        <taxon>Pezizomycotina</taxon>
        <taxon>Eurotiomycetes</taxon>
        <taxon>Eurotiomycetidae</taxon>
        <taxon>Eurotiales</taxon>
        <taxon>Trichocomaceae</taxon>
        <taxon>Talaromyces</taxon>
        <taxon>Talaromyces sect. Talaromyces</taxon>
    </lineage>
</organism>
<name>A0A6V8HIS3_TALPI</name>
<sequence length="1562" mass="172197">MDKSESYEAIAGAVLATSQSTIIGPSGNNEKYYIWSSKAQKIPGTKGHSLVPGTIEDTFVASLTNGFIILVSEPIDSNLVVDLDSTDELVKWLSILNSKRKGGYKFSLEFDKLKNIKGFHFHLSKPWELTFSSTAKDLEFSFGPSASRIPAPGINEKGTLLYCGLNESMPKPVDATIGEIASYAGLVSMLEYLPSTLLEVKVKLDAATAKHKRNAVWLNPLLSAETTARLQFQLDTLDALKKELDIIPHFNINEAYVLPLMGIVSWIKDLAGVYLDVDTMLKDSNAFIGEGIILRRVTIGLDLGEGAHRRTKVSRFNVDIEVPAKLGRSPGSQQPVLFLISYSWIRGAGEMGSLQGRLWNSFAKGEDRDLSQYYEEWTELTPVTKNPTDRIKLLEIVPTGEKIENVPDYIPTDITEAYIYISSNTLAIGGAITAANLSPGDVPQPYLGQLRLNFTYTWKPTSAFTLQFGIRTGLQPSIASKHREPALLEGQLDYDSKARKWEVHAGIRGLYASCLLEFFDSVSAEHVLPLIDSIALDHLNLHYKYENIRSDGKSVGSWFHITGMLLISDLQLELDFLWNNGWSFTATLKSQEAETNVGDIIKSILHNDQLDIPDFLANVPFKSKEGTLKISVRERKPSSLKSGTSTSFQFSAEIQMGPLSVTFVQYHENDWSKRVPSKRLLRVAFKPLGEKRIDIPLVGQLEPPLDEVDYIWIQDTTDLDKKSPGFNRKEIRNLQAAFSNGFVVNDRFENPTEKDVLISSGSHFMVVGNKPTGGKHCILDYCFKKSAEKKATIGVEDGNEANEGNSGQAPLKKKAGPLSIHNIGLKYSGKLRISFDATMKIGPLNFSLLGFGINIDLKTIDRVPAIVPSLEGLSASYEKPPLTIAGIFRHGNKDGVDYYAGGLVIGFVPYEFQAAGFYGDAKGPPRFNSVFIFAKLNGPLVTLEFAEISGVTGGFGYKSQVTMPSVNKVVEFPFVSSDKISGGSALEALESLVTPGGWFRPLDDTYWVAAGLQVTACSMISLDAVVMVHFGKSIMLSIAAVATADIPTLKADAKFAHIELGILVMVDFDYGVLKAEAQLSPNSYVLHPDCHLTGGFGLYYWFDAPHSDQSKTGDFVFTLGGYHQAFDVPAGYPNPPRLGISWSLGRSLSITGQAYFAITPKACMGGGRLHASFSAGPIEAWFDVFADFLINYKPFHFIAKAGISVGVRIQIDILFISTSISVEIGADLTLWGPPVAGLIHVNFWITSFDIAFGGQEDKQYPLSLEKFYELVLQSSKKTGSQRHLSKVLAPSTSPNLPIKNEGHVFLAQSGLVNNSNNPERTQNETWLVRAGSFSCVVACKMAIKSATLNDKDTATTITSNHDVYSKPMKLQDPLNSHLTVTIEQDPDSFQEGEDKIGWCMSEYIKPVPRGLWEKYSRDTDPTGGRNHIEDLLNGDSSGIPMTMGVSLKAPPSIKSPDKFPAFDIQDTQLVKLPAKKPFPFAHPSHREWEPSAPITEPTIKEQWVEVHKYWKDPHLGEAAQEGFVTMFIDAFEWGSTLTKWKMPDRLEKQFYDLYVAAPLLTA</sequence>
<keyword evidence="3" id="KW-1185">Reference proteome</keyword>
<evidence type="ECO:0000259" key="1">
    <source>
        <dbReference type="Pfam" id="PF20248"/>
    </source>
</evidence>
<gene>
    <name evidence="2" type="ORF">TCE0_042f15069</name>
</gene>
<protein>
    <recommendedName>
        <fullName evidence="1">DUF6603 domain-containing protein</fullName>
    </recommendedName>
</protein>
<proteinExistence type="predicted"/>
<dbReference type="InterPro" id="IPR046538">
    <property type="entry name" value="DUF6603"/>
</dbReference>
<dbReference type="EMBL" id="DF933838">
    <property type="protein sequence ID" value="GAM41729.1"/>
    <property type="molecule type" value="Genomic_DNA"/>
</dbReference>
<dbReference type="Proteomes" id="UP000053095">
    <property type="component" value="Unassembled WGS sequence"/>
</dbReference>
<reference evidence="3" key="1">
    <citation type="journal article" date="2015" name="Genome Announc.">
        <title>Draft genome sequence of Talaromyces cellulolyticus strain Y-94, a source of lignocellulosic biomass-degrading enzymes.</title>
        <authorList>
            <person name="Fujii T."/>
            <person name="Koike H."/>
            <person name="Sawayama S."/>
            <person name="Yano S."/>
            <person name="Inoue H."/>
        </authorList>
    </citation>
    <scope>NUCLEOTIDE SEQUENCE [LARGE SCALE GENOMIC DNA]</scope>
    <source>
        <strain evidence="3">Y-94</strain>
    </source>
</reference>
<comment type="caution">
    <text evidence="2">The sequence shown here is derived from an EMBL/GenBank/DDBJ whole genome shotgun (WGS) entry which is preliminary data.</text>
</comment>
<evidence type="ECO:0000313" key="3">
    <source>
        <dbReference type="Proteomes" id="UP000053095"/>
    </source>
</evidence>
<evidence type="ECO:0000313" key="2">
    <source>
        <dbReference type="EMBL" id="GAM41729.1"/>
    </source>
</evidence>